<protein>
    <recommendedName>
        <fullName evidence="3">Glycosyltransferase</fullName>
    </recommendedName>
</protein>
<dbReference type="PANTHER" id="PTHR36529">
    <property type="entry name" value="SLL1095 PROTEIN"/>
    <property type="match status" value="1"/>
</dbReference>
<dbReference type="PANTHER" id="PTHR36529:SF1">
    <property type="entry name" value="GLYCOSYLTRANSFERASE"/>
    <property type="match status" value="1"/>
</dbReference>
<dbReference type="SUPFAM" id="SSF53448">
    <property type="entry name" value="Nucleotide-diphospho-sugar transferases"/>
    <property type="match status" value="1"/>
</dbReference>
<gene>
    <name evidence="1" type="ORF">ISM_02165</name>
</gene>
<keyword evidence="2" id="KW-1185">Reference proteome</keyword>
<name>A3SI75_ROSNI</name>
<dbReference type="eggNOG" id="COG3222">
    <property type="taxonomic scope" value="Bacteria"/>
</dbReference>
<proteinExistence type="predicted"/>
<evidence type="ECO:0000313" key="1">
    <source>
        <dbReference type="EMBL" id="EAP77056.1"/>
    </source>
</evidence>
<dbReference type="InterPro" id="IPR029044">
    <property type="entry name" value="Nucleotide-diphossugar_trans"/>
</dbReference>
<dbReference type="Gene3D" id="3.90.550.10">
    <property type="entry name" value="Spore Coat Polysaccharide Biosynthesis Protein SpsA, Chain A"/>
    <property type="match status" value="1"/>
</dbReference>
<dbReference type="Proteomes" id="UP000005954">
    <property type="component" value="Unassembled WGS sequence"/>
</dbReference>
<sequence>MLKEPRPGRVKTRLGREIGMVGAAWWFRQQIARACRELDDPRWQLVLAVAPDRAGLMSRMFPPHLPRVAQGQGDLGARMARLLRNAPPGPAAIVGGDVPGVRRAHVARAFAMLGRRDAVFGPADDGGYWLVGLKRGRAVPATLFDDVRWSSADALEDSIRSLGGLRHGLIDQLRDVDGAADMCALTPKAPQTIGLKR</sequence>
<dbReference type="AlphaFoldDB" id="A3SI75"/>
<dbReference type="STRING" id="89187.ISM_02165"/>
<reference evidence="1 2" key="1">
    <citation type="submission" date="2005-12" db="EMBL/GenBank/DDBJ databases">
        <authorList>
            <person name="Moran M.A."/>
            <person name="Ferriera S."/>
            <person name="Johnson J."/>
            <person name="Kravitz S."/>
            <person name="Halpern A."/>
            <person name="Remington K."/>
            <person name="Beeson K."/>
            <person name="Tran B."/>
            <person name="Rogers Y.-H."/>
            <person name="Friedman R."/>
            <person name="Venter J.C."/>
        </authorList>
    </citation>
    <scope>NUCLEOTIDE SEQUENCE [LARGE SCALE GENOMIC DNA]</scope>
    <source>
        <strain evidence="2">ATCC BAA-591 / DSM 15170 / ISM</strain>
    </source>
</reference>
<evidence type="ECO:0000313" key="2">
    <source>
        <dbReference type="Proteomes" id="UP000005954"/>
    </source>
</evidence>
<dbReference type="EMBL" id="AALY01000001">
    <property type="protein sequence ID" value="EAP77056.1"/>
    <property type="molecule type" value="Genomic_DNA"/>
</dbReference>
<accession>A3SI75</accession>
<comment type="caution">
    <text evidence="1">The sequence shown here is derived from an EMBL/GenBank/DDBJ whole genome shotgun (WGS) entry which is preliminary data.</text>
</comment>
<evidence type="ECO:0008006" key="3">
    <source>
        <dbReference type="Google" id="ProtNLM"/>
    </source>
</evidence>
<organism evidence="1 2">
    <name type="scientific">Roseovarius nubinhibens (strain ATCC BAA-591 / DSM 15170 / ISM)</name>
    <dbReference type="NCBI Taxonomy" id="89187"/>
    <lineage>
        <taxon>Bacteria</taxon>
        <taxon>Pseudomonadati</taxon>
        <taxon>Pseudomonadota</taxon>
        <taxon>Alphaproteobacteria</taxon>
        <taxon>Rhodobacterales</taxon>
        <taxon>Roseobacteraceae</taxon>
        <taxon>Roseovarius</taxon>
    </lineage>
</organism>
<dbReference type="Pfam" id="PF09837">
    <property type="entry name" value="DUF2064"/>
    <property type="match status" value="1"/>
</dbReference>
<dbReference type="InterPro" id="IPR018641">
    <property type="entry name" value="Trfase_1_rSAM/seldom-assoc"/>
</dbReference>
<dbReference type="HOGENOM" id="CLU_075662_2_1_5"/>